<accession>A0ABN9EFJ4</accession>
<proteinExistence type="predicted"/>
<comment type="caution">
    <text evidence="1">The sequence shown here is derived from an EMBL/GenBank/DDBJ whole genome shotgun (WGS) entry which is preliminary data.</text>
</comment>
<sequence>MSCQSSPASNCGVFTVNLCSTLHIYITYSHQSLTLKRCTI</sequence>
<organism evidence="1 2">
    <name type="scientific">Staurois parvus</name>
    <dbReference type="NCBI Taxonomy" id="386267"/>
    <lineage>
        <taxon>Eukaryota</taxon>
        <taxon>Metazoa</taxon>
        <taxon>Chordata</taxon>
        <taxon>Craniata</taxon>
        <taxon>Vertebrata</taxon>
        <taxon>Euteleostomi</taxon>
        <taxon>Amphibia</taxon>
        <taxon>Batrachia</taxon>
        <taxon>Anura</taxon>
        <taxon>Neobatrachia</taxon>
        <taxon>Ranoidea</taxon>
        <taxon>Ranidae</taxon>
        <taxon>Staurois</taxon>
    </lineage>
</organism>
<evidence type="ECO:0000313" key="2">
    <source>
        <dbReference type="Proteomes" id="UP001162483"/>
    </source>
</evidence>
<dbReference type="EMBL" id="CATNWA010015353">
    <property type="protein sequence ID" value="CAI9582316.1"/>
    <property type="molecule type" value="Genomic_DNA"/>
</dbReference>
<reference evidence="1" key="1">
    <citation type="submission" date="2023-05" db="EMBL/GenBank/DDBJ databases">
        <authorList>
            <person name="Stuckert A."/>
        </authorList>
    </citation>
    <scope>NUCLEOTIDE SEQUENCE</scope>
</reference>
<gene>
    <name evidence="1" type="ORF">SPARVUS_LOCUS9642662</name>
</gene>
<name>A0ABN9EFJ4_9NEOB</name>
<keyword evidence="2" id="KW-1185">Reference proteome</keyword>
<evidence type="ECO:0000313" key="1">
    <source>
        <dbReference type="EMBL" id="CAI9582316.1"/>
    </source>
</evidence>
<dbReference type="Proteomes" id="UP001162483">
    <property type="component" value="Unassembled WGS sequence"/>
</dbReference>
<protein>
    <submittedName>
        <fullName evidence="1">Uncharacterized protein</fullName>
    </submittedName>
</protein>